<evidence type="ECO:0000313" key="3">
    <source>
        <dbReference type="Proteomes" id="UP001195660"/>
    </source>
</evidence>
<feature type="transmembrane region" description="Helical" evidence="1">
    <location>
        <begin position="70"/>
        <end position="87"/>
    </location>
</feature>
<keyword evidence="1" id="KW-0812">Transmembrane</keyword>
<dbReference type="Proteomes" id="UP001195660">
    <property type="component" value="Unassembled WGS sequence"/>
</dbReference>
<accession>A0ABS2CBP5</accession>
<keyword evidence="3" id="KW-1185">Reference proteome</keyword>
<keyword evidence="1" id="KW-0472">Membrane</keyword>
<keyword evidence="1" id="KW-1133">Transmembrane helix</keyword>
<sequence>MSNSFQTVGIKQNVRVEELEGFYRIHFKSSKAGVNNPLANGQLVPLQLICGTLGGFLTIMGGIVDHNFGSFLAGLLLASPFLLFIHLRRPIWNWLDVYPGQGIKVGDKSIAHNVIDSFYTQRRAAGSGFYAAAKVTGTDVPLTGLCTQEVAESVNTKVIQALNS</sequence>
<dbReference type="EMBL" id="WOFE01000003">
    <property type="protein sequence ID" value="MBM5571577.1"/>
    <property type="molecule type" value="Genomic_DNA"/>
</dbReference>
<dbReference type="RefSeq" id="WP_203570913.1">
    <property type="nucleotide sequence ID" value="NZ_WOFE01000003.1"/>
</dbReference>
<organism evidence="2 3">
    <name type="scientific">Deefgea chitinilytica</name>
    <dbReference type="NCBI Taxonomy" id="570276"/>
    <lineage>
        <taxon>Bacteria</taxon>
        <taxon>Pseudomonadati</taxon>
        <taxon>Pseudomonadota</taxon>
        <taxon>Betaproteobacteria</taxon>
        <taxon>Neisseriales</taxon>
        <taxon>Chitinibacteraceae</taxon>
        <taxon>Deefgea</taxon>
    </lineage>
</organism>
<feature type="transmembrane region" description="Helical" evidence="1">
    <location>
        <begin position="43"/>
        <end position="64"/>
    </location>
</feature>
<evidence type="ECO:0000313" key="2">
    <source>
        <dbReference type="EMBL" id="MBM5571577.1"/>
    </source>
</evidence>
<gene>
    <name evidence="2" type="ORF">GM173_08280</name>
</gene>
<proteinExistence type="predicted"/>
<comment type="caution">
    <text evidence="2">The sequence shown here is derived from an EMBL/GenBank/DDBJ whole genome shotgun (WGS) entry which is preliminary data.</text>
</comment>
<name>A0ABS2CBP5_9NEIS</name>
<evidence type="ECO:0000256" key="1">
    <source>
        <dbReference type="SAM" id="Phobius"/>
    </source>
</evidence>
<protein>
    <submittedName>
        <fullName evidence="2">Uncharacterized protein</fullName>
    </submittedName>
</protein>
<reference evidence="2 3" key="1">
    <citation type="submission" date="2019-11" db="EMBL/GenBank/DDBJ databases">
        <title>Novel Deefgea species.</title>
        <authorList>
            <person name="Han J.-H."/>
        </authorList>
    </citation>
    <scope>NUCLEOTIDE SEQUENCE [LARGE SCALE GENOMIC DNA]</scope>
    <source>
        <strain evidence="2 3">LMG 24817</strain>
    </source>
</reference>